<sequence>MKRPVRLPPGKGGQRPEWRAMLRCRRRRRRRQPVLWRRGGGGWRRCSGGNATGCRWGRAYGGLRANGGDVGGGEAGATPREVVARPTGALTWRHGRLEVAGGTEREEGGGEVPRDLGNWRTGERGGRRLRFIGKGGTAGHGRGWKRRRRR</sequence>
<accession>Q6Z152</accession>
<protein>
    <submittedName>
        <fullName evidence="2">Uncharacterized protein</fullName>
    </submittedName>
</protein>
<dbReference type="Proteomes" id="UP000000763">
    <property type="component" value="Chromosome 7"/>
</dbReference>
<evidence type="ECO:0000313" key="4">
    <source>
        <dbReference type="Proteomes" id="UP000000763"/>
    </source>
</evidence>
<dbReference type="EMBL" id="AP005451">
    <property type="protein sequence ID" value="BAC84298.1"/>
    <property type="molecule type" value="Genomic_DNA"/>
</dbReference>
<organism evidence="2 4">
    <name type="scientific">Oryza sativa subsp. japonica</name>
    <name type="common">Rice</name>
    <dbReference type="NCBI Taxonomy" id="39947"/>
    <lineage>
        <taxon>Eukaryota</taxon>
        <taxon>Viridiplantae</taxon>
        <taxon>Streptophyta</taxon>
        <taxon>Embryophyta</taxon>
        <taxon>Tracheophyta</taxon>
        <taxon>Spermatophyta</taxon>
        <taxon>Magnoliopsida</taxon>
        <taxon>Liliopsida</taxon>
        <taxon>Poales</taxon>
        <taxon>Poaceae</taxon>
        <taxon>BOP clade</taxon>
        <taxon>Oryzoideae</taxon>
        <taxon>Oryzeae</taxon>
        <taxon>Oryzinae</taxon>
        <taxon>Oryza</taxon>
        <taxon>Oryza sativa</taxon>
    </lineage>
</organism>
<reference evidence="3" key="1">
    <citation type="submission" date="2002-04" db="EMBL/GenBank/DDBJ databases">
        <title>Oryza sativa nipponbare(GA3) genomic DNA, chromosome 7, BAC clone:OSJNBa0026I22.</title>
        <authorList>
            <person name="Sasaki T."/>
            <person name="Matsumoto T."/>
            <person name="Katayose Y."/>
        </authorList>
    </citation>
    <scope>NUCLEOTIDE SEQUENCE</scope>
</reference>
<feature type="compositionally biased region" description="Basic and acidic residues" evidence="1">
    <location>
        <begin position="103"/>
        <end position="114"/>
    </location>
</feature>
<evidence type="ECO:0000256" key="1">
    <source>
        <dbReference type="SAM" id="MobiDB-lite"/>
    </source>
</evidence>
<dbReference type="AlphaFoldDB" id="Q6Z152"/>
<evidence type="ECO:0000313" key="3">
    <source>
        <dbReference type="EMBL" id="BAD30840.1"/>
    </source>
</evidence>
<reference evidence="4" key="4">
    <citation type="journal article" date="2008" name="Nucleic Acids Res.">
        <title>The rice annotation project database (RAP-DB): 2008 update.</title>
        <authorList>
            <consortium name="The rice annotation project (RAP)"/>
        </authorList>
    </citation>
    <scope>GENOME REANNOTATION</scope>
    <source>
        <strain evidence="4">cv. Nipponbare</strain>
    </source>
</reference>
<dbReference type="EMBL" id="AP005101">
    <property type="protein sequence ID" value="BAD30840.1"/>
    <property type="molecule type" value="Genomic_DNA"/>
</dbReference>
<gene>
    <name evidence="3" type="ORF">OSJNBa0026I22.27</name>
    <name evidence="2" type="ORF">P0443H10.12</name>
</gene>
<evidence type="ECO:0000313" key="2">
    <source>
        <dbReference type="EMBL" id="BAC84298.1"/>
    </source>
</evidence>
<proteinExistence type="predicted"/>
<name>Q6Z152_ORYSJ</name>
<feature type="region of interest" description="Disordered" evidence="1">
    <location>
        <begin position="85"/>
        <end position="150"/>
    </location>
</feature>
<reference evidence="4" key="3">
    <citation type="journal article" date="2005" name="Nature">
        <title>The map-based sequence of the rice genome.</title>
        <authorList>
            <consortium name="International rice genome sequencing project (IRGSP)"/>
            <person name="Matsumoto T."/>
            <person name="Wu J."/>
            <person name="Kanamori H."/>
            <person name="Katayose Y."/>
            <person name="Fujisawa M."/>
            <person name="Namiki N."/>
            <person name="Mizuno H."/>
            <person name="Yamamoto K."/>
            <person name="Antonio B.A."/>
            <person name="Baba T."/>
            <person name="Sakata K."/>
            <person name="Nagamura Y."/>
            <person name="Aoki H."/>
            <person name="Arikawa K."/>
            <person name="Arita K."/>
            <person name="Bito T."/>
            <person name="Chiden Y."/>
            <person name="Fujitsuka N."/>
            <person name="Fukunaka R."/>
            <person name="Hamada M."/>
            <person name="Harada C."/>
            <person name="Hayashi A."/>
            <person name="Hijishita S."/>
            <person name="Honda M."/>
            <person name="Hosokawa S."/>
            <person name="Ichikawa Y."/>
            <person name="Idonuma A."/>
            <person name="Iijima M."/>
            <person name="Ikeda M."/>
            <person name="Ikeno M."/>
            <person name="Ito K."/>
            <person name="Ito S."/>
            <person name="Ito T."/>
            <person name="Ito Y."/>
            <person name="Ito Y."/>
            <person name="Iwabuchi A."/>
            <person name="Kamiya K."/>
            <person name="Karasawa W."/>
            <person name="Kurita K."/>
            <person name="Katagiri S."/>
            <person name="Kikuta A."/>
            <person name="Kobayashi H."/>
            <person name="Kobayashi N."/>
            <person name="Machita K."/>
            <person name="Maehara T."/>
            <person name="Masukawa M."/>
            <person name="Mizubayashi T."/>
            <person name="Mukai Y."/>
            <person name="Nagasaki H."/>
            <person name="Nagata Y."/>
            <person name="Naito S."/>
            <person name="Nakashima M."/>
            <person name="Nakama Y."/>
            <person name="Nakamichi Y."/>
            <person name="Nakamura M."/>
            <person name="Meguro A."/>
            <person name="Negishi M."/>
            <person name="Ohta I."/>
            <person name="Ohta T."/>
            <person name="Okamoto M."/>
            <person name="Ono N."/>
            <person name="Saji S."/>
            <person name="Sakaguchi M."/>
            <person name="Sakai K."/>
            <person name="Shibata M."/>
            <person name="Shimokawa T."/>
            <person name="Song J."/>
            <person name="Takazaki Y."/>
            <person name="Terasawa K."/>
            <person name="Tsugane M."/>
            <person name="Tsuji K."/>
            <person name="Ueda S."/>
            <person name="Waki K."/>
            <person name="Yamagata H."/>
            <person name="Yamamoto M."/>
            <person name="Yamamoto S."/>
            <person name="Yamane H."/>
            <person name="Yoshiki S."/>
            <person name="Yoshihara R."/>
            <person name="Yukawa K."/>
            <person name="Zhong H."/>
            <person name="Yano M."/>
            <person name="Yuan Q."/>
            <person name="Ouyang S."/>
            <person name="Liu J."/>
            <person name="Jones K.M."/>
            <person name="Gansberger K."/>
            <person name="Moffat K."/>
            <person name="Hill J."/>
            <person name="Bera J."/>
            <person name="Fadrosh D."/>
            <person name="Jin S."/>
            <person name="Johri S."/>
            <person name="Kim M."/>
            <person name="Overton L."/>
            <person name="Reardon M."/>
            <person name="Tsitrin T."/>
            <person name="Vuong H."/>
            <person name="Weaver B."/>
            <person name="Ciecko A."/>
            <person name="Tallon L."/>
            <person name="Jackson J."/>
            <person name="Pai G."/>
            <person name="Aken S.V."/>
            <person name="Utterback T."/>
            <person name="Reidmuller S."/>
            <person name="Feldblyum T."/>
            <person name="Hsiao J."/>
            <person name="Zismann V."/>
            <person name="Iobst S."/>
            <person name="de Vazeille A.R."/>
            <person name="Buell C.R."/>
            <person name="Ying K."/>
            <person name="Li Y."/>
            <person name="Lu T."/>
            <person name="Huang Y."/>
            <person name="Zhao Q."/>
            <person name="Feng Q."/>
            <person name="Zhang L."/>
            <person name="Zhu J."/>
            <person name="Weng Q."/>
            <person name="Mu J."/>
            <person name="Lu Y."/>
            <person name="Fan D."/>
            <person name="Liu Y."/>
            <person name="Guan J."/>
            <person name="Zhang Y."/>
            <person name="Yu S."/>
            <person name="Liu X."/>
            <person name="Zhang Y."/>
            <person name="Hong G."/>
            <person name="Han B."/>
            <person name="Choisne N."/>
            <person name="Demange N."/>
            <person name="Orjeda G."/>
            <person name="Samain S."/>
            <person name="Cattolico L."/>
            <person name="Pelletier E."/>
            <person name="Couloux A."/>
            <person name="Segurens B."/>
            <person name="Wincker P."/>
            <person name="D'Hont A."/>
            <person name="Scarpelli C."/>
            <person name="Weissenbach J."/>
            <person name="Salanoubat M."/>
            <person name="Quetier F."/>
            <person name="Yu Y."/>
            <person name="Kim H.R."/>
            <person name="Rambo T."/>
            <person name="Currie J."/>
            <person name="Collura K."/>
            <person name="Luo M."/>
            <person name="Yang T."/>
            <person name="Ammiraju J.S.S."/>
            <person name="Engler F."/>
            <person name="Soderlund C."/>
            <person name="Wing R.A."/>
            <person name="Palmer L.E."/>
            <person name="de la Bastide M."/>
            <person name="Spiegel L."/>
            <person name="Nascimento L."/>
            <person name="Zutavern T."/>
            <person name="O'Shaughnessy A."/>
            <person name="Dike S."/>
            <person name="Dedhia N."/>
            <person name="Preston R."/>
            <person name="Balija V."/>
            <person name="McCombie W.R."/>
            <person name="Chow T."/>
            <person name="Chen H."/>
            <person name="Chung M."/>
            <person name="Chen C."/>
            <person name="Shaw J."/>
            <person name="Wu H."/>
            <person name="Hsiao K."/>
            <person name="Chao Y."/>
            <person name="Chu M."/>
            <person name="Cheng C."/>
            <person name="Hour A."/>
            <person name="Lee P."/>
            <person name="Lin S."/>
            <person name="Lin Y."/>
            <person name="Liou J."/>
            <person name="Liu S."/>
            <person name="Hsing Y."/>
            <person name="Raghuvanshi S."/>
            <person name="Mohanty A."/>
            <person name="Bharti A.K."/>
            <person name="Gaur A."/>
            <person name="Gupta V."/>
            <person name="Kumar D."/>
            <person name="Ravi V."/>
            <person name="Vij S."/>
            <person name="Kapur A."/>
            <person name="Khurana P."/>
            <person name="Khurana P."/>
            <person name="Khurana J.P."/>
            <person name="Tyagi A.K."/>
            <person name="Gaikwad K."/>
            <person name="Singh A."/>
            <person name="Dalal V."/>
            <person name="Srivastava S."/>
            <person name="Dixit A."/>
            <person name="Pal A.K."/>
            <person name="Ghazi I.A."/>
            <person name="Yadav M."/>
            <person name="Pandit A."/>
            <person name="Bhargava A."/>
            <person name="Sureshbabu K."/>
            <person name="Batra K."/>
            <person name="Sharma T.R."/>
            <person name="Mohapatra T."/>
            <person name="Singh N.K."/>
            <person name="Messing J."/>
            <person name="Nelson A.B."/>
            <person name="Fuks G."/>
            <person name="Kavchok S."/>
            <person name="Keizer G."/>
            <person name="Linton E."/>
            <person name="Llaca V."/>
            <person name="Song R."/>
            <person name="Tanyolac B."/>
            <person name="Young S."/>
            <person name="Ho-Il K."/>
            <person name="Hahn J.H."/>
            <person name="Sangsakoo G."/>
            <person name="Vanavichit A."/>
            <person name="de Mattos Luiz.A.T."/>
            <person name="Zimmer P.D."/>
            <person name="Malone G."/>
            <person name="Dellagostin O."/>
            <person name="de Oliveira A.C."/>
            <person name="Bevan M."/>
            <person name="Bancroft I."/>
            <person name="Minx P."/>
            <person name="Cordum H."/>
            <person name="Wilson R."/>
            <person name="Cheng Z."/>
            <person name="Jin W."/>
            <person name="Jiang J."/>
            <person name="Leong S.A."/>
            <person name="Iwama H."/>
            <person name="Gojobori T."/>
            <person name="Itoh T."/>
            <person name="Niimura Y."/>
            <person name="Fujii Y."/>
            <person name="Habara T."/>
            <person name="Sakai H."/>
            <person name="Sato Y."/>
            <person name="Wilson G."/>
            <person name="Kumar K."/>
            <person name="McCouch S."/>
            <person name="Juretic N."/>
            <person name="Hoen D."/>
            <person name="Wright S."/>
            <person name="Bruskiewich R."/>
            <person name="Bureau T."/>
            <person name="Miyao A."/>
            <person name="Hirochika H."/>
            <person name="Nishikawa T."/>
            <person name="Kadowaki K."/>
            <person name="Sugiura M."/>
            <person name="Burr B."/>
            <person name="Sasaki T."/>
        </authorList>
    </citation>
    <scope>NUCLEOTIDE SEQUENCE [LARGE SCALE GENOMIC DNA]</scope>
    <source>
        <strain evidence="4">cv. Nipponbare</strain>
    </source>
</reference>
<reference evidence="2" key="2">
    <citation type="submission" date="2002-06" db="EMBL/GenBank/DDBJ databases">
        <title>Oryza sativa nipponbare(GA3) genomic DNA, chromosome 7, PAC clone:P0443H10.</title>
        <authorList>
            <person name="Sasaki T."/>
            <person name="Matsumoto T."/>
            <person name="Katayose Y."/>
        </authorList>
    </citation>
    <scope>NUCLEOTIDE SEQUENCE</scope>
</reference>